<comment type="caution">
    <text evidence="2">The sequence shown here is derived from an EMBL/GenBank/DDBJ whole genome shotgun (WGS) entry which is preliminary data.</text>
</comment>
<feature type="domain" description="6-hydroxymethylpterin diphosphokinase MptE-like" evidence="1">
    <location>
        <begin position="207"/>
        <end position="378"/>
    </location>
</feature>
<evidence type="ECO:0000259" key="1">
    <source>
        <dbReference type="Pfam" id="PF01973"/>
    </source>
</evidence>
<organism evidence="2 3">
    <name type="scientific">Leptospira mtsangambouensis</name>
    <dbReference type="NCBI Taxonomy" id="2484912"/>
    <lineage>
        <taxon>Bacteria</taxon>
        <taxon>Pseudomonadati</taxon>
        <taxon>Spirochaetota</taxon>
        <taxon>Spirochaetia</taxon>
        <taxon>Leptospirales</taxon>
        <taxon>Leptospiraceae</taxon>
        <taxon>Leptospira</taxon>
    </lineage>
</organism>
<reference evidence="3" key="1">
    <citation type="journal article" date="2019" name="PLoS Negl. Trop. Dis.">
        <title>Revisiting the worldwide diversity of Leptospira species in the environment.</title>
        <authorList>
            <person name="Vincent A.T."/>
            <person name="Schiettekatte O."/>
            <person name="Bourhy P."/>
            <person name="Veyrier F.J."/>
            <person name="Picardeau M."/>
        </authorList>
    </citation>
    <scope>NUCLEOTIDE SEQUENCE [LARGE SCALE GENOMIC DNA]</scope>
    <source>
        <strain evidence="3">201601298</strain>
    </source>
</reference>
<evidence type="ECO:0000313" key="2">
    <source>
        <dbReference type="EMBL" id="TGM72737.1"/>
    </source>
</evidence>
<dbReference type="InterPro" id="IPR002826">
    <property type="entry name" value="MptE-like"/>
</dbReference>
<protein>
    <submittedName>
        <fullName evidence="2">DUF115 domain-containing protein</fullName>
    </submittedName>
</protein>
<dbReference type="PANTHER" id="PTHR41786:SF1">
    <property type="entry name" value="6-HYDROXYMETHYLPTERIN DIPHOSPHOKINASE MPTE-LIKE DOMAIN-CONTAINING PROTEIN"/>
    <property type="match status" value="1"/>
</dbReference>
<dbReference type="Proteomes" id="UP000297940">
    <property type="component" value="Unassembled WGS sequence"/>
</dbReference>
<dbReference type="EMBL" id="RQHK01000017">
    <property type="protein sequence ID" value="TGM72737.1"/>
    <property type="molecule type" value="Genomic_DNA"/>
</dbReference>
<dbReference type="RefSeq" id="WP_135696128.1">
    <property type="nucleotide sequence ID" value="NZ_RQHK01000017.1"/>
</dbReference>
<keyword evidence="3" id="KW-1185">Reference proteome</keyword>
<gene>
    <name evidence="2" type="ORF">EHR01_16025</name>
</gene>
<sequence>MNKIYLDKNLAALPSQLAELIQNSDTKSDVSKSLDSESNLSYQLTKSKTGDPTLELEGVWIHSRFDPKKEAERFATELPHDGSERIYLLFGAGLGYILPYLIEREKVTIIWMEPHHFFIKEAFQIFDFSKPLLEGKLILITGEGLEDQLSDAVKGKGTHPISFVPHRGSWQWRESDYLKLRHTAEQMFHKKDVNLATLTRFEKIWAKNICYNLPELSKFRPVSDLFGIAEGISIVVCGAGPSLSESIHDLTKYRNQFLLLAVDTALPILTSFGVDPDLIFSVDPQALNSQYLEDYSGDGILIFDPTSTYLSLRLDKGPNKGFVTSSPFPLIGLLERTGDGEIGSVPFGGSVSTNAASLATLMGARSVFLVGQDLSFTKGLAHSKGAVLEERLNYLESRKFRREKHNYKQLFALPQKKVTGNLGETYITNEKMLIFKKWFEDHSKENPWTNLTKFGAKLEGILHSEFSKVFPDGKEEVEKEKILVDAVRQKIQSKLKEDSSFFQKNQLVSEIKSTTEALLEFASTVKRGLNVSQRIYNQIKLNQINPKTFTEDIKQMDLIDEQVSGKKGLNEILSLGIQRVILTITEGYDDQLTLEEKENARLAVAKKSLLLYEGLYTSVQSTKRMLTKSLYRML</sequence>
<proteinExistence type="predicted"/>
<name>A0ABY2NWD9_9LEPT</name>
<accession>A0ABY2NWD9</accession>
<evidence type="ECO:0000313" key="3">
    <source>
        <dbReference type="Proteomes" id="UP000297940"/>
    </source>
</evidence>
<dbReference type="PANTHER" id="PTHR41786">
    <property type="entry name" value="MOTILITY ACCESSORY FACTOR MAF"/>
    <property type="match status" value="1"/>
</dbReference>
<dbReference type="Pfam" id="PF01973">
    <property type="entry name" value="MptE-like"/>
    <property type="match status" value="1"/>
</dbReference>